<organism evidence="2 3">
    <name type="scientific">Pseudidiomarina indica</name>
    <dbReference type="NCBI Taxonomy" id="1159017"/>
    <lineage>
        <taxon>Bacteria</taxon>
        <taxon>Pseudomonadati</taxon>
        <taxon>Pseudomonadota</taxon>
        <taxon>Gammaproteobacteria</taxon>
        <taxon>Alteromonadales</taxon>
        <taxon>Idiomarinaceae</taxon>
        <taxon>Pseudidiomarina</taxon>
    </lineage>
</organism>
<name>A0A1G6D6V7_9GAMM</name>
<dbReference type="EMBL" id="FMXN01000008">
    <property type="protein sequence ID" value="SDB40799.1"/>
    <property type="molecule type" value="Genomic_DNA"/>
</dbReference>
<accession>A0A1G6D6V7</accession>
<protein>
    <submittedName>
        <fullName evidence="2">Uncharacterized conserved protein, contains GH25 family domain</fullName>
    </submittedName>
</protein>
<keyword evidence="1" id="KW-0732">Signal</keyword>
<sequence length="271" mass="30039">MKKLTTVAALVALTFATAADAHRAWIKPDATVLSKENAWVTFDAVVSNEIFARDHVAFRLDGITAYAPDGSEMALENTHTGRLRSVFDLQLTQQGTYKIALASTALQARWVDENGDRKMWPGRGVTPKPGDFERMVPKQAKDLVVSEVSRRVETYVTNGAPTDTVLAPTNRGFELTPMVHPNDLYAEESAQFKLTYNGEPAVGAEVTVIKDGMRYRDQQGEIIVHSDNNGEFEITWPESGQYFMEISYQDDQGKAPATVRRGSYSGVFEVL</sequence>
<dbReference type="OrthoDB" id="5943at2"/>
<reference evidence="3" key="1">
    <citation type="submission" date="2016-10" db="EMBL/GenBank/DDBJ databases">
        <authorList>
            <person name="Varghese N."/>
            <person name="Submissions S."/>
        </authorList>
    </citation>
    <scope>NUCLEOTIDE SEQUENCE [LARGE SCALE GENOMIC DNA]</scope>
    <source>
        <strain evidence="3">CGMCC 1.10824</strain>
    </source>
</reference>
<dbReference type="Proteomes" id="UP000199626">
    <property type="component" value="Unassembled WGS sequence"/>
</dbReference>
<dbReference type="RefSeq" id="WP_092593412.1">
    <property type="nucleotide sequence ID" value="NZ_FMXN01000008.1"/>
</dbReference>
<gene>
    <name evidence="2" type="ORF">SAMN02927930_01570</name>
</gene>
<dbReference type="InterPro" id="IPR019613">
    <property type="entry name" value="DUF4198"/>
</dbReference>
<feature type="chain" id="PRO_5011557087" evidence="1">
    <location>
        <begin position="19"/>
        <end position="271"/>
    </location>
</feature>
<feature type="signal peptide" evidence="1">
    <location>
        <begin position="1"/>
        <end position="18"/>
    </location>
</feature>
<proteinExistence type="predicted"/>
<evidence type="ECO:0000313" key="3">
    <source>
        <dbReference type="Proteomes" id="UP000199626"/>
    </source>
</evidence>
<evidence type="ECO:0000313" key="2">
    <source>
        <dbReference type="EMBL" id="SDB40799.1"/>
    </source>
</evidence>
<dbReference type="AlphaFoldDB" id="A0A1G6D6V7"/>
<evidence type="ECO:0000256" key="1">
    <source>
        <dbReference type="SAM" id="SignalP"/>
    </source>
</evidence>
<keyword evidence="3" id="KW-1185">Reference proteome</keyword>
<dbReference type="STRING" id="1159017.SAMN02927930_01570"/>
<dbReference type="Pfam" id="PF10670">
    <property type="entry name" value="DUF4198"/>
    <property type="match status" value="1"/>
</dbReference>